<dbReference type="SUPFAM" id="SSF140996">
    <property type="entry name" value="Hermes dimerisation domain"/>
    <property type="match status" value="1"/>
</dbReference>
<keyword evidence="5" id="KW-0539">Nucleus</keyword>
<feature type="compositionally biased region" description="Low complexity" evidence="6">
    <location>
        <begin position="68"/>
        <end position="81"/>
    </location>
</feature>
<dbReference type="InterPro" id="IPR052035">
    <property type="entry name" value="ZnF_BED_domain_contain"/>
</dbReference>
<comment type="subcellular location">
    <subcellularLocation>
        <location evidence="1">Nucleus</location>
    </subcellularLocation>
</comment>
<evidence type="ECO:0000256" key="5">
    <source>
        <dbReference type="ARBA" id="ARBA00023242"/>
    </source>
</evidence>
<organism evidence="7">
    <name type="scientific">Arion vulgaris</name>
    <dbReference type="NCBI Taxonomy" id="1028688"/>
    <lineage>
        <taxon>Eukaryota</taxon>
        <taxon>Metazoa</taxon>
        <taxon>Spiralia</taxon>
        <taxon>Lophotrochozoa</taxon>
        <taxon>Mollusca</taxon>
        <taxon>Gastropoda</taxon>
        <taxon>Heterobranchia</taxon>
        <taxon>Euthyneura</taxon>
        <taxon>Panpulmonata</taxon>
        <taxon>Eupulmonata</taxon>
        <taxon>Stylommatophora</taxon>
        <taxon>Helicina</taxon>
        <taxon>Arionoidea</taxon>
        <taxon>Arionidae</taxon>
        <taxon>Arion</taxon>
    </lineage>
</organism>
<keyword evidence="3" id="KW-0863">Zinc-finger</keyword>
<dbReference type="GO" id="GO:0008270">
    <property type="term" value="F:zinc ion binding"/>
    <property type="evidence" value="ECO:0007669"/>
    <property type="project" value="UniProtKB-KW"/>
</dbReference>
<dbReference type="EMBL" id="HACG01004343">
    <property type="protein sequence ID" value="CEK51208.1"/>
    <property type="molecule type" value="Transcribed_RNA"/>
</dbReference>
<dbReference type="PANTHER" id="PTHR46481">
    <property type="entry name" value="ZINC FINGER BED DOMAIN-CONTAINING PROTEIN 4"/>
    <property type="match status" value="1"/>
</dbReference>
<keyword evidence="2" id="KW-0479">Metal-binding</keyword>
<evidence type="ECO:0000256" key="6">
    <source>
        <dbReference type="SAM" id="MobiDB-lite"/>
    </source>
</evidence>
<feature type="compositionally biased region" description="Polar residues" evidence="6">
    <location>
        <begin position="12"/>
        <end position="57"/>
    </location>
</feature>
<evidence type="ECO:0000256" key="1">
    <source>
        <dbReference type="ARBA" id="ARBA00004123"/>
    </source>
</evidence>
<dbReference type="Gene3D" id="1.10.10.1070">
    <property type="entry name" value="Zinc finger, BED domain-containing"/>
    <property type="match status" value="1"/>
</dbReference>
<evidence type="ECO:0000313" key="7">
    <source>
        <dbReference type="EMBL" id="CEK51208.1"/>
    </source>
</evidence>
<name>A0A0B6Y534_9EUPU</name>
<keyword evidence="4" id="KW-0862">Zinc</keyword>
<sequence>ISDMVADLAVQPMSSNRGVTDPSVTKINNIRNRSTPQKATPSTSDRSASQKAVSITNTRDRSALQKATTTPTTAISSSHTTLSTLLARPPSAVRQKLLNNLVVKMIATDLQPLSMVDDPGFRELIAELNPSYHLPSRTTLARELL</sequence>
<evidence type="ECO:0000256" key="4">
    <source>
        <dbReference type="ARBA" id="ARBA00022833"/>
    </source>
</evidence>
<feature type="region of interest" description="Disordered" evidence="6">
    <location>
        <begin position="1"/>
        <end position="81"/>
    </location>
</feature>
<evidence type="ECO:0000256" key="2">
    <source>
        <dbReference type="ARBA" id="ARBA00022723"/>
    </source>
</evidence>
<feature type="non-terminal residue" evidence="7">
    <location>
        <position position="145"/>
    </location>
</feature>
<accession>A0A0B6Y534</accession>
<proteinExistence type="predicted"/>
<protein>
    <submittedName>
        <fullName evidence="7">Uncharacterized protein</fullName>
    </submittedName>
</protein>
<dbReference type="GO" id="GO:0005634">
    <property type="term" value="C:nucleus"/>
    <property type="evidence" value="ECO:0007669"/>
    <property type="project" value="UniProtKB-SubCell"/>
</dbReference>
<dbReference type="AlphaFoldDB" id="A0A0B6Y534"/>
<feature type="non-terminal residue" evidence="7">
    <location>
        <position position="1"/>
    </location>
</feature>
<evidence type="ECO:0000256" key="3">
    <source>
        <dbReference type="ARBA" id="ARBA00022771"/>
    </source>
</evidence>
<gene>
    <name evidence="7" type="primary">ORF12819</name>
</gene>
<dbReference type="PANTHER" id="PTHR46481:SF10">
    <property type="entry name" value="ZINC FINGER BED DOMAIN-CONTAINING PROTEIN 39"/>
    <property type="match status" value="1"/>
</dbReference>
<reference evidence="7" key="1">
    <citation type="submission" date="2014-12" db="EMBL/GenBank/DDBJ databases">
        <title>Insight into the proteome of Arion vulgaris.</title>
        <authorList>
            <person name="Aradska J."/>
            <person name="Bulat T."/>
            <person name="Smidak R."/>
            <person name="Sarate P."/>
            <person name="Gangsoo J."/>
            <person name="Sialana F."/>
            <person name="Bilban M."/>
            <person name="Lubec G."/>
        </authorList>
    </citation>
    <scope>NUCLEOTIDE SEQUENCE</scope>
    <source>
        <tissue evidence="7">Skin</tissue>
    </source>
</reference>